<feature type="signal peptide" evidence="1">
    <location>
        <begin position="1"/>
        <end position="22"/>
    </location>
</feature>
<evidence type="ECO:0000313" key="3">
    <source>
        <dbReference type="Proteomes" id="UP001172673"/>
    </source>
</evidence>
<name>A0AA38XP36_9EURO</name>
<keyword evidence="1" id="KW-0732">Signal</keyword>
<evidence type="ECO:0000256" key="1">
    <source>
        <dbReference type="SAM" id="SignalP"/>
    </source>
</evidence>
<reference evidence="2" key="1">
    <citation type="submission" date="2022-10" db="EMBL/GenBank/DDBJ databases">
        <title>Culturing micro-colonial fungi from biological soil crusts in the Mojave desert and describing Neophaeococcomyces mojavensis, and introducing the new genera and species Taxawa tesnikishii.</title>
        <authorList>
            <person name="Kurbessoian T."/>
            <person name="Stajich J.E."/>
        </authorList>
    </citation>
    <scope>NUCLEOTIDE SEQUENCE</scope>
    <source>
        <strain evidence="2">TK_41</strain>
    </source>
</reference>
<proteinExistence type="predicted"/>
<dbReference type="AlphaFoldDB" id="A0AA38XP36"/>
<protein>
    <recommendedName>
        <fullName evidence="4">Stress response protein YvgO</fullName>
    </recommendedName>
</protein>
<evidence type="ECO:0000313" key="2">
    <source>
        <dbReference type="EMBL" id="KAJ9617060.1"/>
    </source>
</evidence>
<dbReference type="Proteomes" id="UP001172673">
    <property type="component" value="Unassembled WGS sequence"/>
</dbReference>
<keyword evidence="3" id="KW-1185">Reference proteome</keyword>
<comment type="caution">
    <text evidence="2">The sequence shown here is derived from an EMBL/GenBank/DDBJ whole genome shotgun (WGS) entry which is preliminary data.</text>
</comment>
<gene>
    <name evidence="2" type="ORF">H2200_000781</name>
</gene>
<dbReference type="EMBL" id="JAPDRK010000001">
    <property type="protein sequence ID" value="KAJ9617060.1"/>
    <property type="molecule type" value="Genomic_DNA"/>
</dbReference>
<sequence length="172" mass="18750">MYLPSFLAILGSVTLLLQPLCAAPTKNVHHPARTNSDSAINTRQLQVLVDVTAIVNAAQSVVEGIEAIIDTIDGDIHEAEGQFTQGIVSNLRAQYPTMNVLVFHNQDCGYDLYDATHAHVEMDIALGFTQGYEVWVFDYGTFNLVGDGGYENWAIGGDFDGPSSDVTFYSMN</sequence>
<feature type="chain" id="PRO_5041293936" description="Stress response protein YvgO" evidence="1">
    <location>
        <begin position="23"/>
        <end position="172"/>
    </location>
</feature>
<accession>A0AA38XP36</accession>
<organism evidence="2 3">
    <name type="scientific">Cladophialophora chaetospira</name>
    <dbReference type="NCBI Taxonomy" id="386627"/>
    <lineage>
        <taxon>Eukaryota</taxon>
        <taxon>Fungi</taxon>
        <taxon>Dikarya</taxon>
        <taxon>Ascomycota</taxon>
        <taxon>Pezizomycotina</taxon>
        <taxon>Eurotiomycetes</taxon>
        <taxon>Chaetothyriomycetidae</taxon>
        <taxon>Chaetothyriales</taxon>
        <taxon>Herpotrichiellaceae</taxon>
        <taxon>Cladophialophora</taxon>
    </lineage>
</organism>
<evidence type="ECO:0008006" key="4">
    <source>
        <dbReference type="Google" id="ProtNLM"/>
    </source>
</evidence>